<evidence type="ECO:0000313" key="2">
    <source>
        <dbReference type="Proteomes" id="UP001140096"/>
    </source>
</evidence>
<sequence>MVPPSLTSFDPIYCADSLEFSPYDSKQRFLIGTYQLLKTGNAADDTTEDNQELTSADAQRVGRIYVCDVIPDADNSGLGIVERQRIETSAIFDIKWSYNRVNGRELVGVACADGKVHIYAADDSREGSYLSPLCASSYESAMCCSLDWSNRLAESSQPEIVASQSDGTLQLLKLTDSQVEAVHEWHAHDAEAWIASFDYWNTNTVYSGGDDARFKGWDTRTDLSSPAFNSRRHQAGVCSIHSNFHRQFMVATGSYDENVMIWDTRSMRAPVAEYNVGGGVWRLKWHPEEPTQLLVGAMYGGFHILDVAVDGLQPLECAPLPAEAGSVTIAKQTSFMKHESIAYGADWCQANENSSVGWLVGTCSFYDHLVHLWRRPNMPS</sequence>
<name>A0ACC1LNT4_9FUNG</name>
<comment type="caution">
    <text evidence="1">The sequence shown here is derived from an EMBL/GenBank/DDBJ whole genome shotgun (WGS) entry which is preliminary data.</text>
</comment>
<dbReference type="Proteomes" id="UP001140096">
    <property type="component" value="Unassembled WGS sequence"/>
</dbReference>
<proteinExistence type="predicted"/>
<accession>A0ACC1LNT4</accession>
<protein>
    <submittedName>
        <fullName evidence="1">Uncharacterized protein</fullName>
    </submittedName>
</protein>
<keyword evidence="2" id="KW-1185">Reference proteome</keyword>
<evidence type="ECO:0000313" key="1">
    <source>
        <dbReference type="EMBL" id="KAJ2812556.1"/>
    </source>
</evidence>
<gene>
    <name evidence="1" type="ORF">H4S07_001321</name>
</gene>
<reference evidence="1" key="1">
    <citation type="submission" date="2022-07" db="EMBL/GenBank/DDBJ databases">
        <title>Phylogenomic reconstructions and comparative analyses of Kickxellomycotina fungi.</title>
        <authorList>
            <person name="Reynolds N.K."/>
            <person name="Stajich J.E."/>
            <person name="Barry K."/>
            <person name="Grigoriev I.V."/>
            <person name="Crous P."/>
            <person name="Smith M.E."/>
        </authorList>
    </citation>
    <scope>NUCLEOTIDE SEQUENCE</scope>
    <source>
        <strain evidence="1">CBS 102833</strain>
    </source>
</reference>
<dbReference type="EMBL" id="JANBUP010000200">
    <property type="protein sequence ID" value="KAJ2812556.1"/>
    <property type="molecule type" value="Genomic_DNA"/>
</dbReference>
<organism evidence="1 2">
    <name type="scientific">Coemansia furcata</name>
    <dbReference type="NCBI Taxonomy" id="417177"/>
    <lineage>
        <taxon>Eukaryota</taxon>
        <taxon>Fungi</taxon>
        <taxon>Fungi incertae sedis</taxon>
        <taxon>Zoopagomycota</taxon>
        <taxon>Kickxellomycotina</taxon>
        <taxon>Kickxellomycetes</taxon>
        <taxon>Kickxellales</taxon>
        <taxon>Kickxellaceae</taxon>
        <taxon>Coemansia</taxon>
    </lineage>
</organism>